<protein>
    <submittedName>
        <fullName evidence="2">Uncharacterized protein</fullName>
    </submittedName>
</protein>
<feature type="compositionally biased region" description="Low complexity" evidence="1">
    <location>
        <begin position="49"/>
        <end position="61"/>
    </location>
</feature>
<organism evidence="2 3">
    <name type="scientific">Rhodoglobus vestalii</name>
    <dbReference type="NCBI Taxonomy" id="193384"/>
    <lineage>
        <taxon>Bacteria</taxon>
        <taxon>Bacillati</taxon>
        <taxon>Actinomycetota</taxon>
        <taxon>Actinomycetes</taxon>
        <taxon>Micrococcales</taxon>
        <taxon>Microbacteriaceae</taxon>
        <taxon>Rhodoglobus</taxon>
    </lineage>
</organism>
<evidence type="ECO:0000256" key="1">
    <source>
        <dbReference type="SAM" id="MobiDB-lite"/>
    </source>
</evidence>
<accession>A0A8H2PUG3</accession>
<reference evidence="2 3" key="1">
    <citation type="submission" date="2019-06" db="EMBL/GenBank/DDBJ databases">
        <title>Sequencing the genomes of 1000 actinobacteria strains.</title>
        <authorList>
            <person name="Klenk H.-P."/>
        </authorList>
    </citation>
    <scope>NUCLEOTIDE SEQUENCE [LARGE SCALE GENOMIC DNA]</scope>
    <source>
        <strain evidence="2 3">DSM 21947</strain>
    </source>
</reference>
<feature type="region of interest" description="Disordered" evidence="1">
    <location>
        <begin position="1"/>
        <end position="25"/>
    </location>
</feature>
<name>A0A8H2PUG3_9MICO</name>
<gene>
    <name evidence="2" type="ORF">FB472_1195</name>
</gene>
<evidence type="ECO:0000313" key="2">
    <source>
        <dbReference type="EMBL" id="TQO19627.1"/>
    </source>
</evidence>
<comment type="caution">
    <text evidence="2">The sequence shown here is derived from an EMBL/GenBank/DDBJ whole genome shotgun (WGS) entry which is preliminary data.</text>
</comment>
<dbReference type="Proteomes" id="UP000316560">
    <property type="component" value="Unassembled WGS sequence"/>
</dbReference>
<keyword evidence="3" id="KW-1185">Reference proteome</keyword>
<dbReference type="EMBL" id="VFRA01000001">
    <property type="protein sequence ID" value="TQO19627.1"/>
    <property type="molecule type" value="Genomic_DNA"/>
</dbReference>
<dbReference type="AlphaFoldDB" id="A0A8H2PUG3"/>
<sequence>MTLDCLASPDFTETKDNKASAQSRHRSRTPALIAIPVLAAFVLVGCTSPQSSSGTPTGSSDSDSEAVAEPTKELAPSTPVECTAITLAVGSSIDGDQLSECLIASAIAAGSYGFELVWQSGETIQKSSWILNLEQNSSNNVYVIGDTRSEVRVIGDRAWGDGLHGAWNEVDPSSARTFIKSSDETSAGSIFTDNSFLDFTVESADGAVDGDVSEIVFHLVAMTPTENATAPGIIWESATLDITGDFEPRVLQAIHDAPNGNSGEKSIVWSDWGTVGELTPPV</sequence>
<evidence type="ECO:0000313" key="3">
    <source>
        <dbReference type="Proteomes" id="UP000316560"/>
    </source>
</evidence>
<proteinExistence type="predicted"/>
<feature type="region of interest" description="Disordered" evidence="1">
    <location>
        <begin position="49"/>
        <end position="75"/>
    </location>
</feature>